<dbReference type="GO" id="GO:0004735">
    <property type="term" value="F:pyrroline-5-carboxylate reductase activity"/>
    <property type="evidence" value="ECO:0007669"/>
    <property type="project" value="UniProtKB-UniRule"/>
</dbReference>
<dbReference type="InterPro" id="IPR000304">
    <property type="entry name" value="Pyrroline-COOH_reductase"/>
</dbReference>
<dbReference type="PIRSF" id="PIRSF000193">
    <property type="entry name" value="Pyrrol-5-carb_rd"/>
    <property type="match status" value="1"/>
</dbReference>
<dbReference type="GO" id="GO:0005737">
    <property type="term" value="C:cytoplasm"/>
    <property type="evidence" value="ECO:0007669"/>
    <property type="project" value="UniProtKB-SubCell"/>
</dbReference>
<protein>
    <recommendedName>
        <fullName evidence="4 5">Pyrroline-5-carboxylate reductase</fullName>
        <shortName evidence="4">P5C reductase</shortName>
        <shortName evidence="4">P5CR</shortName>
        <ecNumber evidence="4 5">1.5.1.2</ecNumber>
    </recommendedName>
    <alternativeName>
        <fullName evidence="4">PCA reductase</fullName>
    </alternativeName>
</protein>
<dbReference type="EC" id="1.5.1.2" evidence="4 5"/>
<dbReference type="NCBIfam" id="TIGR00112">
    <property type="entry name" value="proC"/>
    <property type="match status" value="1"/>
</dbReference>
<evidence type="ECO:0000313" key="10">
    <source>
        <dbReference type="Proteomes" id="UP000680020"/>
    </source>
</evidence>
<evidence type="ECO:0000256" key="5">
    <source>
        <dbReference type="NCBIfam" id="TIGR00112"/>
    </source>
</evidence>
<keyword evidence="4" id="KW-0028">Amino-acid biosynthesis</keyword>
<dbReference type="Gene3D" id="3.40.50.720">
    <property type="entry name" value="NAD(P)-binding Rossmann-like Domain"/>
    <property type="match status" value="1"/>
</dbReference>
<evidence type="ECO:0000256" key="3">
    <source>
        <dbReference type="ARBA" id="ARBA00023002"/>
    </source>
</evidence>
<reference evidence="9" key="1">
    <citation type="submission" date="2021-03" db="EMBL/GenBank/DDBJ databases">
        <title>Identification and antibiotic profiling of Wohlfahrtiimonas chitiniclastica, an underestimated human pathogen.</title>
        <authorList>
            <person name="Kopf A."/>
            <person name="Bunk B."/>
            <person name="Coldewey S."/>
            <person name="Gunzer F."/>
            <person name="Riedel T."/>
            <person name="Schroettner P."/>
        </authorList>
    </citation>
    <scope>NUCLEOTIDE SEQUENCE</scope>
    <source>
        <strain evidence="9">DSM 100917</strain>
    </source>
</reference>
<comment type="catalytic activity">
    <reaction evidence="4">
        <text>L-proline + NADP(+) = (S)-1-pyrroline-5-carboxylate + NADPH + 2 H(+)</text>
        <dbReference type="Rhea" id="RHEA:14109"/>
        <dbReference type="ChEBI" id="CHEBI:15378"/>
        <dbReference type="ChEBI" id="CHEBI:17388"/>
        <dbReference type="ChEBI" id="CHEBI:57783"/>
        <dbReference type="ChEBI" id="CHEBI:58349"/>
        <dbReference type="ChEBI" id="CHEBI:60039"/>
        <dbReference type="EC" id="1.5.1.2"/>
    </reaction>
</comment>
<evidence type="ECO:0000259" key="8">
    <source>
        <dbReference type="Pfam" id="PF14748"/>
    </source>
</evidence>
<dbReference type="InterPro" id="IPR008927">
    <property type="entry name" value="6-PGluconate_DH-like_C_sf"/>
</dbReference>
<feature type="binding site" evidence="6">
    <location>
        <begin position="66"/>
        <end position="69"/>
    </location>
    <ligand>
        <name>NADP(+)</name>
        <dbReference type="ChEBI" id="CHEBI:58349"/>
    </ligand>
</feature>
<dbReference type="InterPro" id="IPR036291">
    <property type="entry name" value="NAD(P)-bd_dom_sf"/>
</dbReference>
<dbReference type="EMBL" id="JAGIBU010000001">
    <property type="protein sequence ID" value="MBS7824024.1"/>
    <property type="molecule type" value="Genomic_DNA"/>
</dbReference>
<evidence type="ECO:0000259" key="7">
    <source>
        <dbReference type="Pfam" id="PF03807"/>
    </source>
</evidence>
<evidence type="ECO:0000256" key="2">
    <source>
        <dbReference type="ARBA" id="ARBA00022857"/>
    </source>
</evidence>
<keyword evidence="4" id="KW-0641">Proline biosynthesis</keyword>
<accession>A0AB35BUY7</accession>
<dbReference type="Pfam" id="PF14748">
    <property type="entry name" value="P5CR_dimer"/>
    <property type="match status" value="1"/>
</dbReference>
<evidence type="ECO:0000256" key="1">
    <source>
        <dbReference type="ARBA" id="ARBA00005525"/>
    </source>
</evidence>
<keyword evidence="4" id="KW-0963">Cytoplasm</keyword>
<dbReference type="AlphaFoldDB" id="A0AB35BUY7"/>
<evidence type="ECO:0000256" key="6">
    <source>
        <dbReference type="PIRSR" id="PIRSR000193-1"/>
    </source>
</evidence>
<evidence type="ECO:0000256" key="4">
    <source>
        <dbReference type="HAMAP-Rule" id="MF_01925"/>
    </source>
</evidence>
<dbReference type="PANTHER" id="PTHR11645:SF0">
    <property type="entry name" value="PYRROLINE-5-CARBOXYLATE REDUCTASE 3"/>
    <property type="match status" value="1"/>
</dbReference>
<sequence length="278" mass="29687">MKIGFIGGGNMAEGIIAGLVKGFLPASIFVADPSVDRQMHLSSSYGINTFEHYRYFLSEVDYIVLAIKPQGFAALLPEMSAHIQPHQVVISIAAGVTVSAITQLLPINELPIVRAMPNMAAKVGHGVTGLYANSYMTADRINCVTEMFEGCGMATWVKDESLINAVIAVAGSSPAYFFYFAEIIGQVGAQMGLNPEEATRMAVETMLGSAKLAAEGESELPDLIRSICSPKGTTEQAMAVFKDNDALFNVVKSAMTATVERSEVLAKSLEATIKGEDH</sequence>
<dbReference type="GO" id="GO:0055129">
    <property type="term" value="P:L-proline biosynthetic process"/>
    <property type="evidence" value="ECO:0007669"/>
    <property type="project" value="UniProtKB-UniRule"/>
</dbReference>
<comment type="similarity">
    <text evidence="1 4">Belongs to the pyrroline-5-carboxylate reductase family.</text>
</comment>
<dbReference type="Proteomes" id="UP000680020">
    <property type="component" value="Unassembled WGS sequence"/>
</dbReference>
<dbReference type="InterPro" id="IPR029036">
    <property type="entry name" value="P5CR_dimer"/>
</dbReference>
<evidence type="ECO:0000313" key="9">
    <source>
        <dbReference type="EMBL" id="MBS7824024.1"/>
    </source>
</evidence>
<name>A0AB35BUY7_9GAMM</name>
<dbReference type="SUPFAM" id="SSF48179">
    <property type="entry name" value="6-phosphogluconate dehydrogenase C-terminal domain-like"/>
    <property type="match status" value="1"/>
</dbReference>
<comment type="function">
    <text evidence="4">Catalyzes the reduction of 1-pyrroline-5-carboxylate (PCA) to L-proline.</text>
</comment>
<comment type="catalytic activity">
    <reaction evidence="4">
        <text>L-proline + NAD(+) = (S)-1-pyrroline-5-carboxylate + NADH + 2 H(+)</text>
        <dbReference type="Rhea" id="RHEA:14105"/>
        <dbReference type="ChEBI" id="CHEBI:15378"/>
        <dbReference type="ChEBI" id="CHEBI:17388"/>
        <dbReference type="ChEBI" id="CHEBI:57540"/>
        <dbReference type="ChEBI" id="CHEBI:57945"/>
        <dbReference type="ChEBI" id="CHEBI:60039"/>
        <dbReference type="EC" id="1.5.1.2"/>
    </reaction>
</comment>
<dbReference type="Gene3D" id="1.10.3730.10">
    <property type="entry name" value="ProC C-terminal domain-like"/>
    <property type="match status" value="1"/>
</dbReference>
<feature type="binding site" evidence="6">
    <location>
        <begin position="6"/>
        <end position="11"/>
    </location>
    <ligand>
        <name>NADP(+)</name>
        <dbReference type="ChEBI" id="CHEBI:58349"/>
    </ligand>
</feature>
<dbReference type="PANTHER" id="PTHR11645">
    <property type="entry name" value="PYRROLINE-5-CARBOXYLATE REDUCTASE"/>
    <property type="match status" value="1"/>
</dbReference>
<keyword evidence="2 4" id="KW-0521">NADP</keyword>
<dbReference type="GeneID" id="58262901"/>
<dbReference type="Pfam" id="PF03807">
    <property type="entry name" value="F420_oxidored"/>
    <property type="match status" value="1"/>
</dbReference>
<dbReference type="HAMAP" id="MF_01925">
    <property type="entry name" value="P5C_reductase"/>
    <property type="match status" value="1"/>
</dbReference>
<comment type="caution">
    <text evidence="9">The sequence shown here is derived from an EMBL/GenBank/DDBJ whole genome shotgun (WGS) entry which is preliminary data.</text>
</comment>
<feature type="domain" description="Pyrroline-5-carboxylate reductase dimerisation" evidence="8">
    <location>
        <begin position="160"/>
        <end position="263"/>
    </location>
</feature>
<gene>
    <name evidence="4" type="primary">proC</name>
    <name evidence="9" type="ORF">J7561_02245</name>
</gene>
<dbReference type="SUPFAM" id="SSF51735">
    <property type="entry name" value="NAD(P)-binding Rossmann-fold domains"/>
    <property type="match status" value="1"/>
</dbReference>
<dbReference type="InterPro" id="IPR028939">
    <property type="entry name" value="P5C_Rdtase_cat_N"/>
</dbReference>
<comment type="pathway">
    <text evidence="4">Amino-acid biosynthesis; L-proline biosynthesis; L-proline from L-glutamate 5-semialdehyde: step 1/1.</text>
</comment>
<feature type="domain" description="Pyrroline-5-carboxylate reductase catalytic N-terminal" evidence="7">
    <location>
        <begin position="2"/>
        <end position="95"/>
    </location>
</feature>
<organism evidence="9 10">
    <name type="scientific">Wohlfahrtiimonas chitiniclastica</name>
    <dbReference type="NCBI Taxonomy" id="400946"/>
    <lineage>
        <taxon>Bacteria</taxon>
        <taxon>Pseudomonadati</taxon>
        <taxon>Pseudomonadota</taxon>
        <taxon>Gammaproteobacteria</taxon>
        <taxon>Cardiobacteriales</taxon>
        <taxon>Ignatzschineriaceae</taxon>
        <taxon>Wohlfahrtiimonas</taxon>
    </lineage>
</organism>
<dbReference type="RefSeq" id="WP_094537594.1">
    <property type="nucleotide sequence ID" value="NZ_JAGIBT010000001.1"/>
</dbReference>
<comment type="subcellular location">
    <subcellularLocation>
        <location evidence="4">Cytoplasm</location>
    </subcellularLocation>
</comment>
<proteinExistence type="inferred from homology"/>
<keyword evidence="3 4" id="KW-0560">Oxidoreductase</keyword>